<evidence type="ECO:0000256" key="3">
    <source>
        <dbReference type="ARBA" id="ARBA00022691"/>
    </source>
</evidence>
<dbReference type="InterPro" id="IPR003742">
    <property type="entry name" value="RlmH-like"/>
</dbReference>
<dbReference type="EC" id="2.1.1.177" evidence="5"/>
<dbReference type="CDD" id="cd18081">
    <property type="entry name" value="RlmH-like"/>
    <property type="match status" value="1"/>
</dbReference>
<dbReference type="PIRSF" id="PIRSF004505">
    <property type="entry name" value="MT_bac"/>
    <property type="match status" value="1"/>
</dbReference>
<feature type="binding site" evidence="5">
    <location>
        <position position="72"/>
    </location>
    <ligand>
        <name>S-adenosyl-L-methionine</name>
        <dbReference type="ChEBI" id="CHEBI:59789"/>
    </ligand>
</feature>
<dbReference type="EMBL" id="JBHDIY010000002">
    <property type="protein sequence ID" value="MFL4469244.1"/>
    <property type="molecule type" value="Genomic_DNA"/>
</dbReference>
<name>A0ABW8UR99_9RHOB</name>
<organism evidence="6 7">
    <name type="scientific">Tateyamaria armeniaca</name>
    <dbReference type="NCBI Taxonomy" id="2518930"/>
    <lineage>
        <taxon>Bacteria</taxon>
        <taxon>Pseudomonadati</taxon>
        <taxon>Pseudomonadota</taxon>
        <taxon>Alphaproteobacteria</taxon>
        <taxon>Rhodobacterales</taxon>
        <taxon>Roseobacteraceae</taxon>
        <taxon>Tateyamaria</taxon>
    </lineage>
</organism>
<evidence type="ECO:0000313" key="6">
    <source>
        <dbReference type="EMBL" id="MFL4469244.1"/>
    </source>
</evidence>
<dbReference type="RefSeq" id="WP_407591019.1">
    <property type="nucleotide sequence ID" value="NZ_JBHDIY010000002.1"/>
</dbReference>
<evidence type="ECO:0000256" key="4">
    <source>
        <dbReference type="ARBA" id="ARBA00038303"/>
    </source>
</evidence>
<evidence type="ECO:0000313" key="7">
    <source>
        <dbReference type="Proteomes" id="UP001627408"/>
    </source>
</evidence>
<dbReference type="NCBIfam" id="NF000989">
    <property type="entry name" value="PRK00103.2-3"/>
    <property type="match status" value="1"/>
</dbReference>
<dbReference type="Gene3D" id="3.40.1280.10">
    <property type="match status" value="1"/>
</dbReference>
<dbReference type="PANTHER" id="PTHR33603">
    <property type="entry name" value="METHYLTRANSFERASE"/>
    <property type="match status" value="1"/>
</dbReference>
<dbReference type="HAMAP" id="MF_00658">
    <property type="entry name" value="23SrRNA_methyltr_H"/>
    <property type="match status" value="1"/>
</dbReference>
<comment type="similarity">
    <text evidence="4 5">Belongs to the RNA methyltransferase RlmH family.</text>
</comment>
<dbReference type="Pfam" id="PF02590">
    <property type="entry name" value="SPOUT_MTase"/>
    <property type="match status" value="1"/>
</dbReference>
<dbReference type="SUPFAM" id="SSF75217">
    <property type="entry name" value="alpha/beta knot"/>
    <property type="match status" value="1"/>
</dbReference>
<dbReference type="InterPro" id="IPR029028">
    <property type="entry name" value="Alpha/beta_knot_MTases"/>
</dbReference>
<comment type="caution">
    <text evidence="6">The sequence shown here is derived from an EMBL/GenBank/DDBJ whole genome shotgun (WGS) entry which is preliminary data.</text>
</comment>
<evidence type="ECO:0000256" key="5">
    <source>
        <dbReference type="HAMAP-Rule" id="MF_00658"/>
    </source>
</evidence>
<accession>A0ABW8UR99</accession>
<evidence type="ECO:0000256" key="1">
    <source>
        <dbReference type="ARBA" id="ARBA00022603"/>
    </source>
</evidence>
<dbReference type="PANTHER" id="PTHR33603:SF1">
    <property type="entry name" value="RIBOSOMAL RNA LARGE SUBUNIT METHYLTRANSFERASE H"/>
    <property type="match status" value="1"/>
</dbReference>
<feature type="binding site" evidence="5">
    <location>
        <begin position="123"/>
        <end position="128"/>
    </location>
    <ligand>
        <name>S-adenosyl-L-methionine</name>
        <dbReference type="ChEBI" id="CHEBI:59789"/>
    </ligand>
</feature>
<keyword evidence="7" id="KW-1185">Reference proteome</keyword>
<feature type="binding site" evidence="5">
    <location>
        <position position="104"/>
    </location>
    <ligand>
        <name>S-adenosyl-L-methionine</name>
        <dbReference type="ChEBI" id="CHEBI:59789"/>
    </ligand>
</feature>
<keyword evidence="5" id="KW-0698">rRNA processing</keyword>
<comment type="catalytic activity">
    <reaction evidence="5">
        <text>pseudouridine(1915) in 23S rRNA + S-adenosyl-L-methionine = N(3)-methylpseudouridine(1915) in 23S rRNA + S-adenosyl-L-homocysteine + H(+)</text>
        <dbReference type="Rhea" id="RHEA:42752"/>
        <dbReference type="Rhea" id="RHEA-COMP:10221"/>
        <dbReference type="Rhea" id="RHEA-COMP:10222"/>
        <dbReference type="ChEBI" id="CHEBI:15378"/>
        <dbReference type="ChEBI" id="CHEBI:57856"/>
        <dbReference type="ChEBI" id="CHEBI:59789"/>
        <dbReference type="ChEBI" id="CHEBI:65314"/>
        <dbReference type="ChEBI" id="CHEBI:74486"/>
        <dbReference type="EC" id="2.1.1.177"/>
    </reaction>
</comment>
<keyword evidence="2 5" id="KW-0808">Transferase</keyword>
<keyword evidence="5" id="KW-0963">Cytoplasm</keyword>
<comment type="subunit">
    <text evidence="5">Homodimer.</text>
</comment>
<sequence>MRVHICAVGRLRGGPEADLISDYTTRFDRTGRALGLGPLSISEVEDRKGGGMTAEADLLRRAIPKGAVICCLDERGRVESSPNFANRLAAWRDSGRSDVAFVIGGANGTDPSLRGDADHLLSFGAMVWPHMLVRVMLAEQLYRAASILAGSPYHRA</sequence>
<keyword evidence="3 5" id="KW-0949">S-adenosyl-L-methionine</keyword>
<protein>
    <recommendedName>
        <fullName evidence="5">Ribosomal RNA large subunit methyltransferase H</fullName>
        <ecNumber evidence="5">2.1.1.177</ecNumber>
    </recommendedName>
    <alternativeName>
        <fullName evidence="5">23S rRNA (pseudouridine1915-N3)-methyltransferase</fullName>
    </alternativeName>
    <alternativeName>
        <fullName evidence="5">23S rRNA m3Psi1915 methyltransferase</fullName>
    </alternativeName>
    <alternativeName>
        <fullName evidence="5">rRNA (pseudouridine-N3-)-methyltransferase RlmH</fullName>
    </alternativeName>
</protein>
<proteinExistence type="inferred from homology"/>
<dbReference type="Proteomes" id="UP001627408">
    <property type="component" value="Unassembled WGS sequence"/>
</dbReference>
<comment type="subcellular location">
    <subcellularLocation>
        <location evidence="5">Cytoplasm</location>
    </subcellularLocation>
</comment>
<reference evidence="6 7" key="1">
    <citation type="submission" date="2024-08" db="EMBL/GenBank/DDBJ databases">
        <title>Tateyamaria sp. nov., isolated from marine algae.</title>
        <authorList>
            <person name="Choi B.J."/>
            <person name="Kim J.M."/>
            <person name="Lee J.K."/>
            <person name="Choi D.G."/>
            <person name="Bayburt H."/>
            <person name="Baek J.H."/>
            <person name="Han D.M."/>
            <person name="Jeon C.O."/>
        </authorList>
    </citation>
    <scope>NUCLEOTIDE SEQUENCE [LARGE SCALE GENOMIC DNA]</scope>
    <source>
        <strain evidence="6 7">KMU-156</strain>
    </source>
</reference>
<comment type="function">
    <text evidence="5">Specifically methylates the pseudouridine at position 1915 (m3Psi1915) in 23S rRNA.</text>
</comment>
<keyword evidence="1 5" id="KW-0489">Methyltransferase</keyword>
<evidence type="ECO:0000256" key="2">
    <source>
        <dbReference type="ARBA" id="ARBA00022679"/>
    </source>
</evidence>
<gene>
    <name evidence="5 6" type="primary">rlmH</name>
    <name evidence="6" type="ORF">ACERZ8_04920</name>
</gene>
<dbReference type="InterPro" id="IPR029026">
    <property type="entry name" value="tRNA_m1G_MTases_N"/>
</dbReference>
<dbReference type="NCBIfam" id="NF000988">
    <property type="entry name" value="PRK00103.2-2"/>
    <property type="match status" value="1"/>
</dbReference>